<sequence length="82" mass="9965">MNEYEIILELDGISRYVSLVIGFLMGLLFSVFLFFKMKKNPRLIRFETSQGLQWLYRIGSVYYTREDYKRILKEEKPPEKFK</sequence>
<dbReference type="Proteomes" id="UP000196536">
    <property type="component" value="Unassembled WGS sequence"/>
</dbReference>
<keyword evidence="3" id="KW-1185">Reference proteome</keyword>
<dbReference type="RefSeq" id="WP_087621961.1">
    <property type="nucleotide sequence ID" value="NZ_NEXX01000010.1"/>
</dbReference>
<gene>
    <name evidence="2" type="ORF">CAP51_17015</name>
</gene>
<keyword evidence="1" id="KW-1133">Transmembrane helix</keyword>
<dbReference type="AlphaFoldDB" id="A0A1Z9YTK2"/>
<organism evidence="2 3">
    <name type="scientific">Acinetobacter populi</name>
    <dbReference type="NCBI Taxonomy" id="1582270"/>
    <lineage>
        <taxon>Bacteria</taxon>
        <taxon>Pseudomonadati</taxon>
        <taxon>Pseudomonadota</taxon>
        <taxon>Gammaproteobacteria</taxon>
        <taxon>Moraxellales</taxon>
        <taxon>Moraxellaceae</taxon>
        <taxon>Acinetobacter</taxon>
    </lineage>
</organism>
<evidence type="ECO:0000256" key="1">
    <source>
        <dbReference type="SAM" id="Phobius"/>
    </source>
</evidence>
<evidence type="ECO:0000313" key="3">
    <source>
        <dbReference type="Proteomes" id="UP000196536"/>
    </source>
</evidence>
<reference evidence="2 3" key="1">
    <citation type="submission" date="2017-05" db="EMBL/GenBank/DDBJ databases">
        <title>Acinetobacter populi ANC 5415 (= PBJ7), whole genome shotgun sequencing project.</title>
        <authorList>
            <person name="Nemec A."/>
            <person name="Radolfova-Krizova L."/>
        </authorList>
    </citation>
    <scope>NUCLEOTIDE SEQUENCE [LARGE SCALE GENOMIC DNA]</scope>
    <source>
        <strain evidence="2 3">PBJ7</strain>
    </source>
</reference>
<feature type="transmembrane region" description="Helical" evidence="1">
    <location>
        <begin position="16"/>
        <end position="35"/>
    </location>
</feature>
<dbReference type="EMBL" id="NEXX01000010">
    <property type="protein sequence ID" value="OUY05511.1"/>
    <property type="molecule type" value="Genomic_DNA"/>
</dbReference>
<comment type="caution">
    <text evidence="2">The sequence shown here is derived from an EMBL/GenBank/DDBJ whole genome shotgun (WGS) entry which is preliminary data.</text>
</comment>
<evidence type="ECO:0000313" key="2">
    <source>
        <dbReference type="EMBL" id="OUY05511.1"/>
    </source>
</evidence>
<keyword evidence="1" id="KW-0812">Transmembrane</keyword>
<name>A0A1Z9YTK2_9GAMM</name>
<protein>
    <submittedName>
        <fullName evidence="2">Uncharacterized protein</fullName>
    </submittedName>
</protein>
<accession>A0A1Z9YTK2</accession>
<proteinExistence type="predicted"/>
<keyword evidence="1" id="KW-0472">Membrane</keyword>